<keyword evidence="2 4" id="KW-0863">Zinc-finger</keyword>
<dbReference type="EMBL" id="JAUIZM010000002">
    <property type="protein sequence ID" value="KAK1396680.1"/>
    <property type="molecule type" value="Genomic_DNA"/>
</dbReference>
<protein>
    <recommendedName>
        <fullName evidence="5">BED-type domain-containing protein</fullName>
    </recommendedName>
</protein>
<dbReference type="PANTHER" id="PTHR46951">
    <property type="entry name" value="BED-TYPE DOMAIN-CONTAINING PROTEIN"/>
    <property type="match status" value="1"/>
</dbReference>
<evidence type="ECO:0000313" key="7">
    <source>
        <dbReference type="Proteomes" id="UP001237642"/>
    </source>
</evidence>
<dbReference type="GO" id="GO:0003677">
    <property type="term" value="F:DNA binding"/>
    <property type="evidence" value="ECO:0007669"/>
    <property type="project" value="InterPro"/>
</dbReference>
<dbReference type="GO" id="GO:0008270">
    <property type="term" value="F:zinc ion binding"/>
    <property type="evidence" value="ECO:0007669"/>
    <property type="project" value="UniProtKB-KW"/>
</dbReference>
<keyword evidence="1" id="KW-0479">Metal-binding</keyword>
<dbReference type="PROSITE" id="PS50808">
    <property type="entry name" value="ZF_BED"/>
    <property type="match status" value="1"/>
</dbReference>
<dbReference type="AlphaFoldDB" id="A0AAD8J2W0"/>
<accession>A0AAD8J2W0</accession>
<evidence type="ECO:0000256" key="3">
    <source>
        <dbReference type="ARBA" id="ARBA00022833"/>
    </source>
</evidence>
<reference evidence="6" key="1">
    <citation type="submission" date="2023-02" db="EMBL/GenBank/DDBJ databases">
        <title>Genome of toxic invasive species Heracleum sosnowskyi carries increased number of genes despite the absence of recent whole-genome duplications.</title>
        <authorList>
            <person name="Schelkunov M."/>
            <person name="Shtratnikova V."/>
            <person name="Makarenko M."/>
            <person name="Klepikova A."/>
            <person name="Omelchenko D."/>
            <person name="Novikova G."/>
            <person name="Obukhova E."/>
            <person name="Bogdanov V."/>
            <person name="Penin A."/>
            <person name="Logacheva M."/>
        </authorList>
    </citation>
    <scope>NUCLEOTIDE SEQUENCE</scope>
    <source>
        <strain evidence="6">Hsosn_3</strain>
        <tissue evidence="6">Leaf</tissue>
    </source>
</reference>
<evidence type="ECO:0000256" key="1">
    <source>
        <dbReference type="ARBA" id="ARBA00022723"/>
    </source>
</evidence>
<feature type="domain" description="BED-type" evidence="5">
    <location>
        <begin position="4"/>
        <end position="60"/>
    </location>
</feature>
<keyword evidence="7" id="KW-1185">Reference proteome</keyword>
<dbReference type="InterPro" id="IPR003656">
    <property type="entry name" value="Znf_BED"/>
</dbReference>
<gene>
    <name evidence="6" type="ORF">POM88_006543</name>
</gene>
<organism evidence="6 7">
    <name type="scientific">Heracleum sosnowskyi</name>
    <dbReference type="NCBI Taxonomy" id="360622"/>
    <lineage>
        <taxon>Eukaryota</taxon>
        <taxon>Viridiplantae</taxon>
        <taxon>Streptophyta</taxon>
        <taxon>Embryophyta</taxon>
        <taxon>Tracheophyta</taxon>
        <taxon>Spermatophyta</taxon>
        <taxon>Magnoliopsida</taxon>
        <taxon>eudicotyledons</taxon>
        <taxon>Gunneridae</taxon>
        <taxon>Pentapetalae</taxon>
        <taxon>asterids</taxon>
        <taxon>campanulids</taxon>
        <taxon>Apiales</taxon>
        <taxon>Apiaceae</taxon>
        <taxon>Apioideae</taxon>
        <taxon>apioid superclade</taxon>
        <taxon>Tordylieae</taxon>
        <taxon>Tordyliinae</taxon>
        <taxon>Heracleum</taxon>
    </lineage>
</organism>
<evidence type="ECO:0000256" key="4">
    <source>
        <dbReference type="PROSITE-ProRule" id="PRU00027"/>
    </source>
</evidence>
<evidence type="ECO:0000259" key="5">
    <source>
        <dbReference type="PROSITE" id="PS50808"/>
    </source>
</evidence>
<evidence type="ECO:0000256" key="2">
    <source>
        <dbReference type="ARBA" id="ARBA00022771"/>
    </source>
</evidence>
<evidence type="ECO:0000313" key="6">
    <source>
        <dbReference type="EMBL" id="KAK1396680.1"/>
    </source>
</evidence>
<comment type="caution">
    <text evidence="6">The sequence shown here is derived from an EMBL/GenBank/DDBJ whole genome shotgun (WGS) entry which is preliminary data.</text>
</comment>
<reference evidence="6" key="2">
    <citation type="submission" date="2023-05" db="EMBL/GenBank/DDBJ databases">
        <authorList>
            <person name="Schelkunov M.I."/>
        </authorList>
    </citation>
    <scope>NUCLEOTIDE SEQUENCE</scope>
    <source>
        <strain evidence="6">Hsosn_3</strain>
        <tissue evidence="6">Leaf</tissue>
    </source>
</reference>
<sequence length="358" mass="39815">MPAMKVDPAWIHGTEEVEGKIKKAKCNYCSKVVWNITRLKQHLARVGTDVTGCPDVPSQVREEMRNSLVQHQQKVDAHIRYQESHAENLGPTKKPKLLSLDQTTTHAFQALVPHPASSTWGFSDDLIGKSVIIDRRSGRNSVPAKDMRPMGHFDMVGTFSEGSANISSFQDPYRIQKSTDFIHGAVSGNVRCPTHNHNQFITRQHVYTVPPRSQAPIAYQARPTQIAYPSITIRPSRLSAMCHASDLDYGVWGGHQSRRPLDELQCNCNLASVGQGFQQTLHNSHKQLQKQLGLEAGEEDKIGLEHQPLSLLNNMFIPGTSSIVPMGQTTSNASGNEQRALAHRSYINLELRIKPPSP</sequence>
<dbReference type="Proteomes" id="UP001237642">
    <property type="component" value="Unassembled WGS sequence"/>
</dbReference>
<keyword evidence="3" id="KW-0862">Zinc</keyword>
<proteinExistence type="predicted"/>
<dbReference type="PANTHER" id="PTHR46951:SF2">
    <property type="entry name" value="BED-TYPE DOMAIN-CONTAINING PROTEIN"/>
    <property type="match status" value="1"/>
</dbReference>
<name>A0AAD8J2W0_9APIA</name>